<proteinExistence type="predicted"/>
<name>A0A8S9LJK3_BRACR</name>
<dbReference type="Proteomes" id="UP000712281">
    <property type="component" value="Unassembled WGS sequence"/>
</dbReference>
<organism evidence="1 2">
    <name type="scientific">Brassica cretica</name>
    <name type="common">Mustard</name>
    <dbReference type="NCBI Taxonomy" id="69181"/>
    <lineage>
        <taxon>Eukaryota</taxon>
        <taxon>Viridiplantae</taxon>
        <taxon>Streptophyta</taxon>
        <taxon>Embryophyta</taxon>
        <taxon>Tracheophyta</taxon>
        <taxon>Spermatophyta</taxon>
        <taxon>Magnoliopsida</taxon>
        <taxon>eudicotyledons</taxon>
        <taxon>Gunneridae</taxon>
        <taxon>Pentapetalae</taxon>
        <taxon>rosids</taxon>
        <taxon>malvids</taxon>
        <taxon>Brassicales</taxon>
        <taxon>Brassicaceae</taxon>
        <taxon>Brassiceae</taxon>
        <taxon>Brassica</taxon>
    </lineage>
</organism>
<reference evidence="1" key="1">
    <citation type="submission" date="2019-12" db="EMBL/GenBank/DDBJ databases">
        <title>Genome sequencing and annotation of Brassica cretica.</title>
        <authorList>
            <person name="Studholme D.J."/>
            <person name="Sarris P.F."/>
        </authorList>
    </citation>
    <scope>NUCLEOTIDE SEQUENCE</scope>
    <source>
        <strain evidence="1">PFS-001/15</strain>
        <tissue evidence="1">Leaf</tissue>
    </source>
</reference>
<sequence>MIENAYTVGRNEILGWINDCLNLDLTRIEERCLNEKRMEETDSTEMMREFNEAWRYGGVITGVVQQTFT</sequence>
<dbReference type="InterPro" id="IPR036872">
    <property type="entry name" value="CH_dom_sf"/>
</dbReference>
<dbReference type="Gene3D" id="1.10.418.10">
    <property type="entry name" value="Calponin-like domain"/>
    <property type="match status" value="1"/>
</dbReference>
<accession>A0A8S9LJK3</accession>
<dbReference type="AlphaFoldDB" id="A0A8S9LJK3"/>
<evidence type="ECO:0000313" key="2">
    <source>
        <dbReference type="Proteomes" id="UP000712281"/>
    </source>
</evidence>
<comment type="caution">
    <text evidence="1">The sequence shown here is derived from an EMBL/GenBank/DDBJ whole genome shotgun (WGS) entry which is preliminary data.</text>
</comment>
<protein>
    <submittedName>
        <fullName evidence="1">Uncharacterized protein</fullName>
    </submittedName>
</protein>
<dbReference type="EMBL" id="QGKW02000276">
    <property type="protein sequence ID" value="KAF2607335.1"/>
    <property type="molecule type" value="Genomic_DNA"/>
</dbReference>
<gene>
    <name evidence="1" type="ORF">F2Q68_00043353</name>
</gene>
<evidence type="ECO:0000313" key="1">
    <source>
        <dbReference type="EMBL" id="KAF2607335.1"/>
    </source>
</evidence>